<dbReference type="eggNOG" id="ENOG502REZX">
    <property type="taxonomic scope" value="Eukaryota"/>
</dbReference>
<protein>
    <submittedName>
        <fullName evidence="1">Uncharacterized protein</fullName>
    </submittedName>
</protein>
<proteinExistence type="predicted"/>
<evidence type="ECO:0000313" key="1">
    <source>
        <dbReference type="EnsemblProtists" id="Phyra93746"/>
    </source>
</evidence>
<dbReference type="OrthoDB" id="96345at2759"/>
<sequence length="254" mass="28553">MGKPSWDDDGVSDGPSSMDVLLQWLEAPGNAARWLKSAGKGDGSRLEMTYEISDRLLGHGINYRTIGSINARLWTLENQLQNAERWLRSRGLRHYNASKMTEREVLHMCPYYPEIEPLLRPMRSAAISVSEGAPTAALVFQTDCREDEDVGSNAGVGFRSSDEEEDELAKVGFKRGGCLELHDEEPKRARVEHQLQGGAKCVALLKAEPDERREFFKLELQVKRDQAILVRAKARKELLDMGVSTDDVNRLMPL</sequence>
<keyword evidence="2" id="KW-1185">Reference proteome</keyword>
<evidence type="ECO:0000313" key="2">
    <source>
        <dbReference type="Proteomes" id="UP000005238"/>
    </source>
</evidence>
<accession>H3HB51</accession>
<dbReference type="OMA" id="KRDEAIC"/>
<dbReference type="GeneID" id="94227976"/>
<dbReference type="HOGENOM" id="CLU_048374_1_0_1"/>
<reference evidence="1" key="2">
    <citation type="submission" date="2015-06" db="UniProtKB">
        <authorList>
            <consortium name="EnsemblProtists"/>
        </authorList>
    </citation>
    <scope>IDENTIFICATION</scope>
    <source>
        <strain evidence="1">Pr102</strain>
    </source>
</reference>
<dbReference type="EnsemblProtists" id="Phyra93746">
    <property type="protein sequence ID" value="Phyra93746"/>
    <property type="gene ID" value="Phyra93746"/>
</dbReference>
<dbReference type="VEuPathDB" id="FungiDB:KRP23_6925"/>
<dbReference type="InParanoid" id="H3HB51"/>
<dbReference type="PANTHER" id="PTHR33324">
    <property type="entry name" value="EXPRESSED PROTEIN"/>
    <property type="match status" value="1"/>
</dbReference>
<dbReference type="Proteomes" id="UP000005238">
    <property type="component" value="Unassembled WGS sequence"/>
</dbReference>
<organism evidence="1 2">
    <name type="scientific">Phytophthora ramorum</name>
    <name type="common">Sudden oak death agent</name>
    <dbReference type="NCBI Taxonomy" id="164328"/>
    <lineage>
        <taxon>Eukaryota</taxon>
        <taxon>Sar</taxon>
        <taxon>Stramenopiles</taxon>
        <taxon>Oomycota</taxon>
        <taxon>Peronosporomycetes</taxon>
        <taxon>Peronosporales</taxon>
        <taxon>Peronosporaceae</taxon>
        <taxon>Phytophthora</taxon>
    </lineage>
</organism>
<dbReference type="RefSeq" id="XP_067744079.1">
    <property type="nucleotide sequence ID" value="XM_067892174.1"/>
</dbReference>
<reference evidence="2" key="1">
    <citation type="journal article" date="2006" name="Science">
        <title>Phytophthora genome sequences uncover evolutionary origins and mechanisms of pathogenesis.</title>
        <authorList>
            <person name="Tyler B.M."/>
            <person name="Tripathy S."/>
            <person name="Zhang X."/>
            <person name="Dehal P."/>
            <person name="Jiang R.H."/>
            <person name="Aerts A."/>
            <person name="Arredondo F.D."/>
            <person name="Baxter L."/>
            <person name="Bensasson D."/>
            <person name="Beynon J.L."/>
            <person name="Chapman J."/>
            <person name="Damasceno C.M."/>
            <person name="Dorrance A.E."/>
            <person name="Dou D."/>
            <person name="Dickerman A.W."/>
            <person name="Dubchak I.L."/>
            <person name="Garbelotto M."/>
            <person name="Gijzen M."/>
            <person name="Gordon S.G."/>
            <person name="Govers F."/>
            <person name="Grunwald N.J."/>
            <person name="Huang W."/>
            <person name="Ivors K.L."/>
            <person name="Jones R.W."/>
            <person name="Kamoun S."/>
            <person name="Krampis K."/>
            <person name="Lamour K.H."/>
            <person name="Lee M.K."/>
            <person name="McDonald W.H."/>
            <person name="Medina M."/>
            <person name="Meijer H.J."/>
            <person name="Nordberg E.K."/>
            <person name="Maclean D.J."/>
            <person name="Ospina-Giraldo M.D."/>
            <person name="Morris P.F."/>
            <person name="Phuntumart V."/>
            <person name="Putnam N.H."/>
            <person name="Rash S."/>
            <person name="Rose J.K."/>
            <person name="Sakihama Y."/>
            <person name="Salamov A.A."/>
            <person name="Savidor A."/>
            <person name="Scheuring C.F."/>
            <person name="Smith B.M."/>
            <person name="Sobral B.W."/>
            <person name="Terry A."/>
            <person name="Torto-Alalibo T.A."/>
            <person name="Win J."/>
            <person name="Xu Z."/>
            <person name="Zhang H."/>
            <person name="Grigoriev I.V."/>
            <person name="Rokhsar D.S."/>
            <person name="Boore J.L."/>
        </authorList>
    </citation>
    <scope>NUCLEOTIDE SEQUENCE [LARGE SCALE GENOMIC DNA]</scope>
    <source>
        <strain evidence="2">Pr102</strain>
    </source>
</reference>
<dbReference type="VEuPathDB" id="FungiDB:KRP22_12025"/>
<dbReference type="PANTHER" id="PTHR33324:SF2">
    <property type="entry name" value="MYB_SANT-LIKE DNA-BINDING DOMAIN-CONTAINING PROTEIN"/>
    <property type="match status" value="1"/>
</dbReference>
<dbReference type="AlphaFoldDB" id="H3HB51"/>
<dbReference type="EMBL" id="DS566002">
    <property type="status" value="NOT_ANNOTATED_CDS"/>
    <property type="molecule type" value="Genomic_DNA"/>
</dbReference>
<name>H3HB51_PHYRM</name>